<name>A0AAP9N261_PSEPU</name>
<gene>
    <name evidence="1" type="ORF">A3L25_018625</name>
</gene>
<evidence type="ECO:0000313" key="1">
    <source>
        <dbReference type="EMBL" id="QJQ11348.1"/>
    </source>
</evidence>
<dbReference type="RefSeq" id="WP_063426775.1">
    <property type="nucleotide sequence ID" value="NZ_CP050951.1"/>
</dbReference>
<protein>
    <submittedName>
        <fullName evidence="1">Uncharacterized protein</fullName>
    </submittedName>
</protein>
<reference evidence="1 2" key="1">
    <citation type="submission" date="2016-04" db="EMBL/GenBank/DDBJ databases">
        <authorList>
            <person name="Qiu J."/>
        </authorList>
    </citation>
    <scope>NUCLEOTIDE SEQUENCE [LARGE SCALE GENOMIC DNA]</scope>
    <source>
        <strain evidence="1 2">JQ581</strain>
    </source>
</reference>
<reference evidence="1 2" key="2">
    <citation type="submission" date="2020-04" db="EMBL/GenBank/DDBJ databases">
        <title>Complete genome sequence of Pseudomonas putida strain JQ581.</title>
        <authorList>
            <person name="Mu Y."/>
        </authorList>
    </citation>
    <scope>NUCLEOTIDE SEQUENCE [LARGE SCALE GENOMIC DNA]</scope>
    <source>
        <strain evidence="1 2">JQ581</strain>
    </source>
</reference>
<dbReference type="Proteomes" id="UP000076857">
    <property type="component" value="Chromosome"/>
</dbReference>
<dbReference type="EMBL" id="CP050951">
    <property type="protein sequence ID" value="QJQ11348.1"/>
    <property type="molecule type" value="Genomic_DNA"/>
</dbReference>
<sequence>MSEIDWSKAPEGFQIWIEPLPRFNSWPADWHRVNGEFYTDRQGRSWAKEDEGNRFVAHRMPMKMAGLALRVAIGEMIAVMRSTMSTLDATKAQALYDAGYRKQEAL</sequence>
<accession>A0AAP9N261</accession>
<organism evidence="1 2">
    <name type="scientific">Pseudomonas putida</name>
    <name type="common">Arthrobacter siderocapsulatus</name>
    <dbReference type="NCBI Taxonomy" id="303"/>
    <lineage>
        <taxon>Bacteria</taxon>
        <taxon>Pseudomonadati</taxon>
        <taxon>Pseudomonadota</taxon>
        <taxon>Gammaproteobacteria</taxon>
        <taxon>Pseudomonadales</taxon>
        <taxon>Pseudomonadaceae</taxon>
        <taxon>Pseudomonas</taxon>
    </lineage>
</organism>
<dbReference type="AlphaFoldDB" id="A0AAP9N261"/>
<proteinExistence type="predicted"/>
<evidence type="ECO:0000313" key="2">
    <source>
        <dbReference type="Proteomes" id="UP000076857"/>
    </source>
</evidence>